<dbReference type="PANTHER" id="PTHR43161">
    <property type="entry name" value="SORBITOL DEHYDROGENASE"/>
    <property type="match status" value="1"/>
</dbReference>
<protein>
    <submittedName>
        <fullName evidence="9">Sorbitol dehydrogenase</fullName>
    </submittedName>
</protein>
<feature type="domain" description="Alcohol dehydrogenase-like C-terminal" evidence="7">
    <location>
        <begin position="175"/>
        <end position="291"/>
    </location>
</feature>
<dbReference type="PROSITE" id="PS00059">
    <property type="entry name" value="ADH_ZINC"/>
    <property type="match status" value="1"/>
</dbReference>
<dbReference type="GO" id="GO:0016491">
    <property type="term" value="F:oxidoreductase activity"/>
    <property type="evidence" value="ECO:0007669"/>
    <property type="project" value="UniProtKB-KW"/>
</dbReference>
<dbReference type="SUPFAM" id="SSF51735">
    <property type="entry name" value="NAD(P)-binding Rossmann-fold domains"/>
    <property type="match status" value="1"/>
</dbReference>
<reference evidence="9" key="1">
    <citation type="submission" date="2018-12" db="EMBL/GenBank/DDBJ databases">
        <title>Novel natural products biosynthetic potential of the class Ktedonobacteria.</title>
        <authorList>
            <person name="Zheng Y."/>
            <person name="Saitou A."/>
            <person name="Wang C.M."/>
            <person name="Toyoda A."/>
            <person name="Minakuchi Y."/>
            <person name="Sekiguchi Y."/>
            <person name="Ueda K."/>
            <person name="Takano H."/>
            <person name="Sakai Y."/>
            <person name="Yokota A."/>
            <person name="Yabe S."/>
        </authorList>
    </citation>
    <scope>NUCLEOTIDE SEQUENCE</scope>
    <source>
        <strain evidence="9">A3-2</strain>
    </source>
</reference>
<dbReference type="EMBL" id="AP019377">
    <property type="protein sequence ID" value="BBH92299.1"/>
    <property type="molecule type" value="Genomic_DNA"/>
</dbReference>
<keyword evidence="5" id="KW-0560">Oxidoreductase</keyword>
<dbReference type="PANTHER" id="PTHR43161:SF9">
    <property type="entry name" value="SORBITOL DEHYDROGENASE"/>
    <property type="match status" value="1"/>
</dbReference>
<feature type="domain" description="Alcohol dehydrogenase-like N-terminal" evidence="8">
    <location>
        <begin position="25"/>
        <end position="137"/>
    </location>
</feature>
<keyword evidence="3 6" id="KW-0479">Metal-binding</keyword>
<accession>A0A455SYX6</accession>
<dbReference type="Pfam" id="PF00107">
    <property type="entry name" value="ADH_zinc_N"/>
    <property type="match status" value="1"/>
</dbReference>
<evidence type="ECO:0000256" key="6">
    <source>
        <dbReference type="RuleBase" id="RU361277"/>
    </source>
</evidence>
<evidence type="ECO:0000256" key="2">
    <source>
        <dbReference type="ARBA" id="ARBA00008072"/>
    </source>
</evidence>
<evidence type="ECO:0000256" key="4">
    <source>
        <dbReference type="ARBA" id="ARBA00022833"/>
    </source>
</evidence>
<evidence type="ECO:0000259" key="8">
    <source>
        <dbReference type="Pfam" id="PF08240"/>
    </source>
</evidence>
<dbReference type="InterPro" id="IPR013154">
    <property type="entry name" value="ADH-like_N"/>
</dbReference>
<keyword evidence="4 6" id="KW-0862">Zinc</keyword>
<name>A0A455SYX6_9CHLR</name>
<evidence type="ECO:0000259" key="7">
    <source>
        <dbReference type="Pfam" id="PF00107"/>
    </source>
</evidence>
<dbReference type="Gene3D" id="3.40.50.720">
    <property type="entry name" value="NAD(P)-binding Rossmann-like Domain"/>
    <property type="match status" value="1"/>
</dbReference>
<dbReference type="Pfam" id="PF08240">
    <property type="entry name" value="ADH_N"/>
    <property type="match status" value="1"/>
</dbReference>
<evidence type="ECO:0000256" key="1">
    <source>
        <dbReference type="ARBA" id="ARBA00001947"/>
    </source>
</evidence>
<proteinExistence type="inferred from homology"/>
<sequence>MLAAVLKGRGILEIEDRPEPPPPPPGYVRVAVRSVGICGSDVHYYQEGAIGHFVVRAPMVLGHEVAGTVEAVGPGADGFPLGAVVALEPGIPCGKCHYCRTGAYNLCPEVRFFATPPVDGAMQEYVLHPAEFTYLAPGLTTDEAALAEPLSVGVYAVREARIGIGTRVGIVGAGPVGILAALAAESAGGRVALVDVREDRVAAARQIGLEAYVQVPPALDDCEVVLECSGSSGGLRLAQQWVKRGGVLALIGLGEASSMMLDGLDLSLRGLTVRGIFRYANVMPAAISILQRHRERLHIFLGTTIGLRSLPAFLEQKEYLKPLKTIVRVPE</sequence>
<comment type="cofactor">
    <cofactor evidence="1 6">
        <name>Zn(2+)</name>
        <dbReference type="ChEBI" id="CHEBI:29105"/>
    </cofactor>
</comment>
<dbReference type="GO" id="GO:0008270">
    <property type="term" value="F:zinc ion binding"/>
    <property type="evidence" value="ECO:0007669"/>
    <property type="project" value="InterPro"/>
</dbReference>
<dbReference type="AlphaFoldDB" id="A0A455SYX6"/>
<dbReference type="Gene3D" id="3.90.180.10">
    <property type="entry name" value="Medium-chain alcohol dehydrogenases, catalytic domain"/>
    <property type="match status" value="1"/>
</dbReference>
<comment type="similarity">
    <text evidence="2 6">Belongs to the zinc-containing alcohol dehydrogenase family.</text>
</comment>
<gene>
    <name evidence="9" type="primary">gutB</name>
    <name evidence="9" type="ORF">KTA_04980</name>
</gene>
<organism evidence="9">
    <name type="scientific">Thermogemmatispora argillosa</name>
    <dbReference type="NCBI Taxonomy" id="2045280"/>
    <lineage>
        <taxon>Bacteria</taxon>
        <taxon>Bacillati</taxon>
        <taxon>Chloroflexota</taxon>
        <taxon>Ktedonobacteria</taxon>
        <taxon>Thermogemmatisporales</taxon>
        <taxon>Thermogemmatisporaceae</taxon>
        <taxon>Thermogemmatispora</taxon>
    </lineage>
</organism>
<evidence type="ECO:0000313" key="9">
    <source>
        <dbReference type="EMBL" id="BBH92299.1"/>
    </source>
</evidence>
<dbReference type="SUPFAM" id="SSF50129">
    <property type="entry name" value="GroES-like"/>
    <property type="match status" value="1"/>
</dbReference>
<dbReference type="InterPro" id="IPR011032">
    <property type="entry name" value="GroES-like_sf"/>
</dbReference>
<dbReference type="InterPro" id="IPR013149">
    <property type="entry name" value="ADH-like_C"/>
</dbReference>
<evidence type="ECO:0000256" key="3">
    <source>
        <dbReference type="ARBA" id="ARBA00022723"/>
    </source>
</evidence>
<dbReference type="InterPro" id="IPR036291">
    <property type="entry name" value="NAD(P)-bd_dom_sf"/>
</dbReference>
<evidence type="ECO:0000256" key="5">
    <source>
        <dbReference type="ARBA" id="ARBA00023002"/>
    </source>
</evidence>
<dbReference type="InterPro" id="IPR002328">
    <property type="entry name" value="ADH_Zn_CS"/>
</dbReference>